<evidence type="ECO:0000313" key="11">
    <source>
        <dbReference type="Proteomes" id="UP001597180"/>
    </source>
</evidence>
<gene>
    <name evidence="10" type="ORF">ACFQ4B_03220</name>
</gene>
<dbReference type="InterPro" id="IPR001867">
    <property type="entry name" value="OmpR/PhoB-type_DNA-bd"/>
</dbReference>
<evidence type="ECO:0000256" key="2">
    <source>
        <dbReference type="ARBA" id="ARBA00023012"/>
    </source>
</evidence>
<dbReference type="PANTHER" id="PTHR48111:SF54">
    <property type="entry name" value="STAGE 0 SPORULATION PROTEIN A HOMOLOG"/>
    <property type="match status" value="1"/>
</dbReference>
<dbReference type="InterPro" id="IPR011006">
    <property type="entry name" value="CheY-like_superfamily"/>
</dbReference>
<comment type="caution">
    <text evidence="10">The sequence shown here is derived from an EMBL/GenBank/DDBJ whole genome shotgun (WGS) entry which is preliminary data.</text>
</comment>
<dbReference type="InterPro" id="IPR016032">
    <property type="entry name" value="Sig_transdc_resp-reg_C-effctor"/>
</dbReference>
<keyword evidence="4 7" id="KW-0238">DNA-binding</keyword>
<dbReference type="CDD" id="cd00383">
    <property type="entry name" value="trans_reg_C"/>
    <property type="match status" value="1"/>
</dbReference>
<dbReference type="SMART" id="SM00862">
    <property type="entry name" value="Trans_reg_C"/>
    <property type="match status" value="1"/>
</dbReference>
<feature type="domain" description="Response regulatory" evidence="8">
    <location>
        <begin position="3"/>
        <end position="118"/>
    </location>
</feature>
<evidence type="ECO:0000313" key="10">
    <source>
        <dbReference type="EMBL" id="MFD1219121.1"/>
    </source>
</evidence>
<feature type="modified residue" description="4-aspartylphosphate" evidence="6">
    <location>
        <position position="53"/>
    </location>
</feature>
<sequence length="235" mass="26921">MNKVLILEDEESIRSFIVVNLKREGFHSIEAATGEEALQQFRRHPDLGVALLDVMVPGPDGFEVCRQIREANERVGIIFLTAKVQEKDKIFGLSLGADDYISKPFSPGELMARVQSLLRRVQLQSWTPVQHDILRSGPFELHKELREFRKNGSVIDVTPTELALLCMFMEHPNIPLSRDKLLDEVWGANYIGDPKMVDVNIRRVRQKIEDDPSKPAFIETVWGLGYRWKDMGHET</sequence>
<feature type="DNA-binding region" description="OmpR/PhoB-type" evidence="7">
    <location>
        <begin position="131"/>
        <end position="230"/>
    </location>
</feature>
<keyword evidence="3" id="KW-0805">Transcription regulation</keyword>
<evidence type="ECO:0000256" key="6">
    <source>
        <dbReference type="PROSITE-ProRule" id="PRU00169"/>
    </source>
</evidence>
<dbReference type="SUPFAM" id="SSF52172">
    <property type="entry name" value="CheY-like"/>
    <property type="match status" value="1"/>
</dbReference>
<dbReference type="PROSITE" id="PS50110">
    <property type="entry name" value="RESPONSE_REGULATORY"/>
    <property type="match status" value="1"/>
</dbReference>
<keyword evidence="2" id="KW-0902">Two-component regulatory system</keyword>
<proteinExistence type="predicted"/>
<dbReference type="InterPro" id="IPR036388">
    <property type="entry name" value="WH-like_DNA-bd_sf"/>
</dbReference>
<evidence type="ECO:0000256" key="3">
    <source>
        <dbReference type="ARBA" id="ARBA00023015"/>
    </source>
</evidence>
<evidence type="ECO:0000256" key="7">
    <source>
        <dbReference type="PROSITE-ProRule" id="PRU01091"/>
    </source>
</evidence>
<protein>
    <submittedName>
        <fullName evidence="10">Response regulator transcription factor</fullName>
    </submittedName>
</protein>
<dbReference type="Gene3D" id="1.10.10.10">
    <property type="entry name" value="Winged helix-like DNA-binding domain superfamily/Winged helix DNA-binding domain"/>
    <property type="match status" value="1"/>
</dbReference>
<evidence type="ECO:0000256" key="4">
    <source>
        <dbReference type="ARBA" id="ARBA00023125"/>
    </source>
</evidence>
<dbReference type="PROSITE" id="PS51755">
    <property type="entry name" value="OMPR_PHOB"/>
    <property type="match status" value="1"/>
</dbReference>
<keyword evidence="1 6" id="KW-0597">Phosphoprotein</keyword>
<reference evidence="11" key="1">
    <citation type="journal article" date="2019" name="Int. J. Syst. Evol. Microbiol.">
        <title>The Global Catalogue of Microorganisms (GCM) 10K type strain sequencing project: providing services to taxonomists for standard genome sequencing and annotation.</title>
        <authorList>
            <consortium name="The Broad Institute Genomics Platform"/>
            <consortium name="The Broad Institute Genome Sequencing Center for Infectious Disease"/>
            <person name="Wu L."/>
            <person name="Ma J."/>
        </authorList>
    </citation>
    <scope>NUCLEOTIDE SEQUENCE [LARGE SCALE GENOMIC DNA]</scope>
    <source>
        <strain evidence="11">CCUG 53270</strain>
    </source>
</reference>
<dbReference type="EMBL" id="JBHTLU010000007">
    <property type="protein sequence ID" value="MFD1219121.1"/>
    <property type="molecule type" value="Genomic_DNA"/>
</dbReference>
<keyword evidence="11" id="KW-1185">Reference proteome</keyword>
<evidence type="ECO:0000256" key="1">
    <source>
        <dbReference type="ARBA" id="ARBA00022553"/>
    </source>
</evidence>
<accession>A0ABW3UGT6</accession>
<evidence type="ECO:0000259" key="8">
    <source>
        <dbReference type="PROSITE" id="PS50110"/>
    </source>
</evidence>
<dbReference type="Pfam" id="PF00486">
    <property type="entry name" value="Trans_reg_C"/>
    <property type="match status" value="1"/>
</dbReference>
<evidence type="ECO:0000259" key="9">
    <source>
        <dbReference type="PROSITE" id="PS51755"/>
    </source>
</evidence>
<dbReference type="RefSeq" id="WP_345591521.1">
    <property type="nucleotide sequence ID" value="NZ_BAABJG010000027.1"/>
</dbReference>
<dbReference type="InterPro" id="IPR001789">
    <property type="entry name" value="Sig_transdc_resp-reg_receiver"/>
</dbReference>
<dbReference type="Gene3D" id="3.40.50.2300">
    <property type="match status" value="1"/>
</dbReference>
<dbReference type="Gene3D" id="6.10.250.690">
    <property type="match status" value="1"/>
</dbReference>
<dbReference type="SMART" id="SM00448">
    <property type="entry name" value="REC"/>
    <property type="match status" value="1"/>
</dbReference>
<dbReference type="SUPFAM" id="SSF46894">
    <property type="entry name" value="C-terminal effector domain of the bipartite response regulators"/>
    <property type="match status" value="1"/>
</dbReference>
<feature type="domain" description="OmpR/PhoB-type" evidence="9">
    <location>
        <begin position="131"/>
        <end position="230"/>
    </location>
</feature>
<dbReference type="Proteomes" id="UP001597180">
    <property type="component" value="Unassembled WGS sequence"/>
</dbReference>
<dbReference type="PANTHER" id="PTHR48111">
    <property type="entry name" value="REGULATOR OF RPOS"/>
    <property type="match status" value="1"/>
</dbReference>
<dbReference type="InterPro" id="IPR039420">
    <property type="entry name" value="WalR-like"/>
</dbReference>
<dbReference type="Pfam" id="PF00072">
    <property type="entry name" value="Response_reg"/>
    <property type="match status" value="1"/>
</dbReference>
<keyword evidence="5" id="KW-0804">Transcription</keyword>
<evidence type="ECO:0000256" key="5">
    <source>
        <dbReference type="ARBA" id="ARBA00023163"/>
    </source>
</evidence>
<organism evidence="10 11">
    <name type="scientific">Paenibacillus vulneris</name>
    <dbReference type="NCBI Taxonomy" id="1133364"/>
    <lineage>
        <taxon>Bacteria</taxon>
        <taxon>Bacillati</taxon>
        <taxon>Bacillota</taxon>
        <taxon>Bacilli</taxon>
        <taxon>Bacillales</taxon>
        <taxon>Paenibacillaceae</taxon>
        <taxon>Paenibacillus</taxon>
    </lineage>
</organism>
<name>A0ABW3UGT6_9BACL</name>